<keyword evidence="11" id="KW-1185">Reference proteome</keyword>
<evidence type="ECO:0000256" key="9">
    <source>
        <dbReference type="SAM" id="Phobius"/>
    </source>
</evidence>
<comment type="similarity">
    <text evidence="7">Belongs to the glycosyltransferase 87 family.</text>
</comment>
<reference evidence="10 11" key="1">
    <citation type="submission" date="2024-09" db="EMBL/GenBank/DDBJ databases">
        <authorList>
            <person name="Lee S.D."/>
        </authorList>
    </citation>
    <scope>NUCLEOTIDE SEQUENCE [LARGE SCALE GENOMIC DNA]</scope>
    <source>
        <strain evidence="10 11">N1-5</strain>
    </source>
</reference>
<evidence type="ECO:0000256" key="5">
    <source>
        <dbReference type="ARBA" id="ARBA00022989"/>
    </source>
</evidence>
<sequence>MAVNAVDGSQHGTVTRSVEGLDGGPRLGRTGESPDRIRPDPRRSTRWVVGGTLISLLGYAVVRHFTRVDMVDMVVYRAEGDTVRHGQDLYAMVVPQFNLSATYPPFAALLFVPTSFVPVGVLRVLVTVGNFALLGTLAQLAFRLVGWPRRPLRPQAVVLAVGLGVWLEPVWTTLKYGQINLLLACLVLADLNRPDGSRRKGLLIGVAAGIKLTPGLFGVYLLLTGRPRAALTSFAAFLGTVLLGGIALPNDSWHFWTHYLYDSHRVGRTQISDNQSVRGTLARLLHEPDPTLSWAVLAALTALAGLGTAAAIVRNRQHLPRAEAWGVVCAAVTALLISPISWTHHWVWCVPILVLLAAEAAAEQARPQALRHLRWRPVLGGALVCFLGFSMWLTPHSPDASLRLHSWEQPLSSVYSVFGLLLLGVAVTRLLRCRHAAELRLTTALPAQRECPVGPLERSTQ</sequence>
<keyword evidence="2" id="KW-1003">Cell membrane</keyword>
<accession>A0ABV6UFA6</accession>
<dbReference type="Pfam" id="PF09594">
    <property type="entry name" value="GT87"/>
    <property type="match status" value="1"/>
</dbReference>
<keyword evidence="3" id="KW-0808">Transferase</keyword>
<dbReference type="Proteomes" id="UP001592528">
    <property type="component" value="Unassembled WGS sequence"/>
</dbReference>
<dbReference type="InterPro" id="IPR018584">
    <property type="entry name" value="GT87"/>
</dbReference>
<proteinExistence type="inferred from homology"/>
<evidence type="ECO:0000256" key="7">
    <source>
        <dbReference type="ARBA" id="ARBA00024033"/>
    </source>
</evidence>
<evidence type="ECO:0000313" key="10">
    <source>
        <dbReference type="EMBL" id="MFC1400147.1"/>
    </source>
</evidence>
<feature type="transmembrane region" description="Helical" evidence="9">
    <location>
        <begin position="120"/>
        <end position="144"/>
    </location>
</feature>
<feature type="compositionally biased region" description="Basic and acidic residues" evidence="8">
    <location>
        <begin position="32"/>
        <end position="43"/>
    </location>
</feature>
<evidence type="ECO:0000313" key="11">
    <source>
        <dbReference type="Proteomes" id="UP001592528"/>
    </source>
</evidence>
<feature type="transmembrane region" description="Helical" evidence="9">
    <location>
        <begin position="345"/>
        <end position="362"/>
    </location>
</feature>
<name>A0ABV6UFA6_9ACTN</name>
<feature type="region of interest" description="Disordered" evidence="8">
    <location>
        <begin position="1"/>
        <end position="43"/>
    </location>
</feature>
<feature type="transmembrane region" description="Helical" evidence="9">
    <location>
        <begin position="202"/>
        <end position="223"/>
    </location>
</feature>
<dbReference type="EMBL" id="JBHEZZ010000001">
    <property type="protein sequence ID" value="MFC1400147.1"/>
    <property type="molecule type" value="Genomic_DNA"/>
</dbReference>
<feature type="transmembrane region" description="Helical" evidence="9">
    <location>
        <begin position="322"/>
        <end position="339"/>
    </location>
</feature>
<feature type="transmembrane region" description="Helical" evidence="9">
    <location>
        <begin position="413"/>
        <end position="431"/>
    </location>
</feature>
<evidence type="ECO:0000256" key="1">
    <source>
        <dbReference type="ARBA" id="ARBA00004651"/>
    </source>
</evidence>
<evidence type="ECO:0000256" key="6">
    <source>
        <dbReference type="ARBA" id="ARBA00023136"/>
    </source>
</evidence>
<feature type="transmembrane region" description="Helical" evidence="9">
    <location>
        <begin position="292"/>
        <end position="313"/>
    </location>
</feature>
<comment type="caution">
    <text evidence="10">The sequence shown here is derived from an EMBL/GenBank/DDBJ whole genome shotgun (WGS) entry which is preliminary data.</text>
</comment>
<feature type="transmembrane region" description="Helical" evidence="9">
    <location>
        <begin position="230"/>
        <end position="248"/>
    </location>
</feature>
<evidence type="ECO:0000256" key="2">
    <source>
        <dbReference type="ARBA" id="ARBA00022475"/>
    </source>
</evidence>
<organism evidence="10 11">
    <name type="scientific">Streptacidiphilus cavernicola</name>
    <dbReference type="NCBI Taxonomy" id="3342716"/>
    <lineage>
        <taxon>Bacteria</taxon>
        <taxon>Bacillati</taxon>
        <taxon>Actinomycetota</taxon>
        <taxon>Actinomycetes</taxon>
        <taxon>Kitasatosporales</taxon>
        <taxon>Streptomycetaceae</taxon>
        <taxon>Streptacidiphilus</taxon>
    </lineage>
</organism>
<keyword evidence="5 9" id="KW-1133">Transmembrane helix</keyword>
<keyword evidence="4 9" id="KW-0812">Transmembrane</keyword>
<evidence type="ECO:0000256" key="3">
    <source>
        <dbReference type="ARBA" id="ARBA00022679"/>
    </source>
</evidence>
<feature type="transmembrane region" description="Helical" evidence="9">
    <location>
        <begin position="47"/>
        <end position="66"/>
    </location>
</feature>
<protein>
    <submittedName>
        <fullName evidence="10">Glycosyltransferase 87 family protein</fullName>
    </submittedName>
</protein>
<comment type="subcellular location">
    <subcellularLocation>
        <location evidence="1">Cell membrane</location>
        <topology evidence="1">Multi-pass membrane protein</topology>
    </subcellularLocation>
</comment>
<dbReference type="RefSeq" id="WP_232242046.1">
    <property type="nucleotide sequence ID" value="NZ_JBHEZZ010000001.1"/>
</dbReference>
<feature type="transmembrane region" description="Helical" evidence="9">
    <location>
        <begin position="374"/>
        <end position="393"/>
    </location>
</feature>
<evidence type="ECO:0000256" key="4">
    <source>
        <dbReference type="ARBA" id="ARBA00022692"/>
    </source>
</evidence>
<gene>
    <name evidence="10" type="ORF">ACEZDJ_02470</name>
</gene>
<keyword evidence="6 9" id="KW-0472">Membrane</keyword>
<evidence type="ECO:0000256" key="8">
    <source>
        <dbReference type="SAM" id="MobiDB-lite"/>
    </source>
</evidence>